<dbReference type="PROSITE" id="PS50240">
    <property type="entry name" value="TRYPSIN_DOM"/>
    <property type="match status" value="1"/>
</dbReference>
<keyword evidence="4" id="KW-0732">Signal</keyword>
<dbReference type="GO" id="GO:0006508">
    <property type="term" value="P:proteolysis"/>
    <property type="evidence" value="ECO:0007669"/>
    <property type="project" value="UniProtKB-KW"/>
</dbReference>
<dbReference type="SMART" id="SM00020">
    <property type="entry name" value="Tryp_SPc"/>
    <property type="match status" value="1"/>
</dbReference>
<evidence type="ECO:0000256" key="1">
    <source>
        <dbReference type="ARBA" id="ARBA00022536"/>
    </source>
</evidence>
<dbReference type="InterPro" id="IPR033116">
    <property type="entry name" value="TRYPSIN_SER"/>
</dbReference>
<gene>
    <name evidence="14" type="ORF">QR98_0100570</name>
</gene>
<keyword evidence="1" id="KW-0245">EGF-like domain</keyword>
<evidence type="ECO:0000256" key="6">
    <source>
        <dbReference type="ARBA" id="ARBA00022801"/>
    </source>
</evidence>
<evidence type="ECO:0000256" key="11">
    <source>
        <dbReference type="ARBA" id="ARBA00052079"/>
    </source>
</evidence>
<evidence type="ECO:0000259" key="13">
    <source>
        <dbReference type="PROSITE" id="PS50240"/>
    </source>
</evidence>
<keyword evidence="3" id="KW-0645">Protease</keyword>
<accession>A0A132AKH2</accession>
<comment type="catalytic activity">
    <reaction evidence="11">
        <text>Selective cleavage of 103-Arg-|-Ser-104 and 124-Ile-|-Ile-125 bonds in Limulus clotting factor B to form activated factor B. Cleavage of -Pro-Arg-|-Xaa- bonds in synthetic substrates.</text>
        <dbReference type="EC" id="3.4.21.84"/>
    </reaction>
</comment>
<dbReference type="GO" id="GO:0007155">
    <property type="term" value="P:cell adhesion"/>
    <property type="evidence" value="ECO:0007669"/>
    <property type="project" value="UniProtKB-KW"/>
</dbReference>
<name>A0A132AKH2_SARSC</name>
<dbReference type="InterPro" id="IPR043504">
    <property type="entry name" value="Peptidase_S1_PA_chymotrypsin"/>
</dbReference>
<dbReference type="EC" id="3.4.21.84" evidence="12"/>
<keyword evidence="10" id="KW-1015">Disulfide bond</keyword>
<evidence type="ECO:0000256" key="4">
    <source>
        <dbReference type="ARBA" id="ARBA00022729"/>
    </source>
</evidence>
<dbReference type="CDD" id="cd00190">
    <property type="entry name" value="Tryp_SPc"/>
    <property type="match status" value="1"/>
</dbReference>
<feature type="domain" description="Peptidase S1" evidence="13">
    <location>
        <begin position="60"/>
        <end position="311"/>
    </location>
</feature>
<dbReference type="VEuPathDB" id="VectorBase:SSCA006536"/>
<dbReference type="FunFam" id="2.40.10.10:FF:000120">
    <property type="entry name" value="Putative serine protease"/>
    <property type="match status" value="1"/>
</dbReference>
<evidence type="ECO:0000256" key="7">
    <source>
        <dbReference type="ARBA" id="ARBA00022820"/>
    </source>
</evidence>
<keyword evidence="5" id="KW-0430">Lectin</keyword>
<dbReference type="GO" id="GO:0004252">
    <property type="term" value="F:serine-type endopeptidase activity"/>
    <property type="evidence" value="ECO:0007669"/>
    <property type="project" value="InterPro"/>
</dbReference>
<proteinExistence type="predicted"/>
<evidence type="ECO:0000256" key="3">
    <source>
        <dbReference type="ARBA" id="ARBA00022670"/>
    </source>
</evidence>
<dbReference type="AlphaFoldDB" id="A0A132AKH2"/>
<organism evidence="14 15">
    <name type="scientific">Sarcoptes scabiei</name>
    <name type="common">Itch mite</name>
    <name type="synonym">Acarus scabiei</name>
    <dbReference type="NCBI Taxonomy" id="52283"/>
    <lineage>
        <taxon>Eukaryota</taxon>
        <taxon>Metazoa</taxon>
        <taxon>Ecdysozoa</taxon>
        <taxon>Arthropoda</taxon>
        <taxon>Chelicerata</taxon>
        <taxon>Arachnida</taxon>
        <taxon>Acari</taxon>
        <taxon>Acariformes</taxon>
        <taxon>Sarcoptiformes</taxon>
        <taxon>Astigmata</taxon>
        <taxon>Psoroptidia</taxon>
        <taxon>Sarcoptoidea</taxon>
        <taxon>Sarcoptidae</taxon>
        <taxon>Sarcoptinae</taxon>
        <taxon>Sarcoptes</taxon>
    </lineage>
</organism>
<evidence type="ECO:0000313" key="14">
    <source>
        <dbReference type="EMBL" id="KPM11486.1"/>
    </source>
</evidence>
<evidence type="ECO:0000256" key="5">
    <source>
        <dbReference type="ARBA" id="ARBA00022734"/>
    </source>
</evidence>
<keyword evidence="8" id="KW-0720">Serine protease</keyword>
<sequence>MRLILISFFFLVSVALISADGIKSPSCPLPSTPTKDKPKEKPKSSLKKCSSTFEVDLNRIYGGQDANPMEFPHQVSLQVRFLDSHICGGTLIDQQWVLTAAHCFSRGRYPFSWQVKVGEHNLKEKDETERTLRVKRVSKTMYEFLINVIVHEQYNRTNQVNDIALIQLLEPIDLEKEKHLKTVCLADKNVVVREEYYCMASGWGRGNKGRIVTEVLQKLKQPIHNSTECAKIWEKSVWPVTENHICIGDLQGSKGICNGDSGGPIQCRLRTGEWVQFGIASWTIRDCISKGYAAVFTGVSGYLDWIDKQMETYG</sequence>
<dbReference type="PROSITE" id="PS00134">
    <property type="entry name" value="TRYPSIN_HIS"/>
    <property type="match status" value="1"/>
</dbReference>
<dbReference type="InterPro" id="IPR001254">
    <property type="entry name" value="Trypsin_dom"/>
</dbReference>
<dbReference type="Gene3D" id="2.40.10.10">
    <property type="entry name" value="Trypsin-like serine proteases"/>
    <property type="match status" value="1"/>
</dbReference>
<dbReference type="Pfam" id="PF00089">
    <property type="entry name" value="Trypsin"/>
    <property type="match status" value="1"/>
</dbReference>
<evidence type="ECO:0000256" key="12">
    <source>
        <dbReference type="ARBA" id="ARBA00066707"/>
    </source>
</evidence>
<comment type="caution">
    <text evidence="14">The sequence shown here is derived from an EMBL/GenBank/DDBJ whole genome shotgun (WGS) entry which is preliminary data.</text>
</comment>
<dbReference type="InterPro" id="IPR018114">
    <property type="entry name" value="TRYPSIN_HIS"/>
</dbReference>
<keyword evidence="6" id="KW-0378">Hydrolase</keyword>
<dbReference type="Proteomes" id="UP000616769">
    <property type="component" value="Unassembled WGS sequence"/>
</dbReference>
<dbReference type="InterPro" id="IPR009003">
    <property type="entry name" value="Peptidase_S1_PA"/>
</dbReference>
<dbReference type="GO" id="GO:0030246">
    <property type="term" value="F:carbohydrate binding"/>
    <property type="evidence" value="ECO:0007669"/>
    <property type="project" value="UniProtKB-KW"/>
</dbReference>
<dbReference type="GO" id="GO:0042381">
    <property type="term" value="P:hemolymph coagulation"/>
    <property type="evidence" value="ECO:0007669"/>
    <property type="project" value="UniProtKB-KW"/>
</dbReference>
<dbReference type="PROSITE" id="PS00135">
    <property type="entry name" value="TRYPSIN_SER"/>
    <property type="match status" value="1"/>
</dbReference>
<protein>
    <recommendedName>
        <fullName evidence="12">limulus clotting factor C</fullName>
        <ecNumber evidence="12">3.4.21.84</ecNumber>
    </recommendedName>
</protein>
<evidence type="ECO:0000256" key="2">
    <source>
        <dbReference type="ARBA" id="ARBA00022659"/>
    </source>
</evidence>
<dbReference type="EMBL" id="JXLN01017318">
    <property type="protein sequence ID" value="KPM11486.1"/>
    <property type="molecule type" value="Genomic_DNA"/>
</dbReference>
<evidence type="ECO:0000256" key="10">
    <source>
        <dbReference type="ARBA" id="ARBA00023157"/>
    </source>
</evidence>
<dbReference type="OrthoDB" id="10051896at2759"/>
<keyword evidence="2" id="KW-0768">Sushi</keyword>
<evidence type="ECO:0000256" key="9">
    <source>
        <dbReference type="ARBA" id="ARBA00022889"/>
    </source>
</evidence>
<evidence type="ECO:0000313" key="15">
    <source>
        <dbReference type="Proteomes" id="UP000616769"/>
    </source>
</evidence>
<keyword evidence="7" id="KW-0353">Hemolymph clotting</keyword>
<reference evidence="14 15" key="1">
    <citation type="journal article" date="2015" name="Parasit. Vectors">
        <title>Draft genome of the scabies mite.</title>
        <authorList>
            <person name="Rider S.D.Jr."/>
            <person name="Morgan M.S."/>
            <person name="Arlian L.G."/>
        </authorList>
    </citation>
    <scope>NUCLEOTIDE SEQUENCE [LARGE SCALE GENOMIC DNA]</scope>
    <source>
        <strain evidence="14">Arlian Lab</strain>
    </source>
</reference>
<dbReference type="InterPro" id="IPR001314">
    <property type="entry name" value="Peptidase_S1A"/>
</dbReference>
<dbReference type="PANTHER" id="PTHR24250">
    <property type="entry name" value="CHYMOTRYPSIN-RELATED"/>
    <property type="match status" value="1"/>
</dbReference>
<evidence type="ECO:0000256" key="8">
    <source>
        <dbReference type="ARBA" id="ARBA00022825"/>
    </source>
</evidence>
<dbReference type="SUPFAM" id="SSF50494">
    <property type="entry name" value="Trypsin-like serine proteases"/>
    <property type="match status" value="1"/>
</dbReference>
<dbReference type="PRINTS" id="PR00722">
    <property type="entry name" value="CHYMOTRYPSIN"/>
</dbReference>
<keyword evidence="9" id="KW-0130">Cell adhesion</keyword>